<accession>A0A1K1LBD1</accession>
<proteinExistence type="predicted"/>
<evidence type="ECO:0000256" key="1">
    <source>
        <dbReference type="SAM" id="Phobius"/>
    </source>
</evidence>
<dbReference type="KEGG" id="dpg:DESPIGER_0096"/>
<organism evidence="2 3">
    <name type="scientific">Desulfovibrio piger</name>
    <dbReference type="NCBI Taxonomy" id="901"/>
    <lineage>
        <taxon>Bacteria</taxon>
        <taxon>Pseudomonadati</taxon>
        <taxon>Thermodesulfobacteriota</taxon>
        <taxon>Desulfovibrionia</taxon>
        <taxon>Desulfovibrionales</taxon>
        <taxon>Desulfovibrionaceae</taxon>
        <taxon>Desulfovibrio</taxon>
    </lineage>
</organism>
<keyword evidence="3" id="KW-1185">Reference proteome</keyword>
<dbReference type="EMBL" id="LT630450">
    <property type="protein sequence ID" value="SFV71999.1"/>
    <property type="molecule type" value="Genomic_DNA"/>
</dbReference>
<evidence type="ECO:0000313" key="3">
    <source>
        <dbReference type="Proteomes" id="UP000186323"/>
    </source>
</evidence>
<gene>
    <name evidence="2" type="ORF">DESPIGER_0096</name>
</gene>
<dbReference type="Proteomes" id="UP000186323">
    <property type="component" value="Chromosome I"/>
</dbReference>
<feature type="transmembrane region" description="Helical" evidence="1">
    <location>
        <begin position="808"/>
        <end position="832"/>
    </location>
</feature>
<protein>
    <submittedName>
        <fullName evidence="2">Uncharacterized protein</fullName>
    </submittedName>
</protein>
<dbReference type="AlphaFoldDB" id="A0A1K1LBD1"/>
<dbReference type="OrthoDB" id="5427740at2"/>
<keyword evidence="1" id="KW-0812">Transmembrane</keyword>
<reference evidence="3" key="1">
    <citation type="submission" date="2016-10" db="EMBL/GenBank/DDBJ databases">
        <authorList>
            <person name="Wegmann U."/>
        </authorList>
    </citation>
    <scope>NUCLEOTIDE SEQUENCE [LARGE SCALE GENOMIC DNA]</scope>
</reference>
<dbReference type="Gene3D" id="3.20.20.140">
    <property type="entry name" value="Metal-dependent hydrolases"/>
    <property type="match status" value="1"/>
</dbReference>
<evidence type="ECO:0000313" key="2">
    <source>
        <dbReference type="EMBL" id="SFV71999.1"/>
    </source>
</evidence>
<keyword evidence="1" id="KW-0472">Membrane</keyword>
<feature type="transmembrane region" description="Helical" evidence="1">
    <location>
        <begin position="743"/>
        <end position="763"/>
    </location>
</feature>
<feature type="transmembrane region" description="Helical" evidence="1">
    <location>
        <begin position="775"/>
        <end position="796"/>
    </location>
</feature>
<sequence length="1021" mass="116191">MCATRHSATAVTTSGPDKKPSWLFDLQDHQLIQLVNSFVAARNMSMSLVQPEEGLHPRGIIKLTTDPGMRIARSVIILLESLEARGPQERLQALRRLHDEVLYSALSSLQKNTARVLIQIMKDLVRAAPHVHVQLPLAHDFYQAVRGTPHVIRALLRRYHLLEMPEDWNQQAFDHHVHDANTKGRKSPTHLVMDAWIKGLRFITVVYYNTVDPEAASELLRAARIMGITVRIGIEFRATFHDKLIELTWSPLNVHSSRTFIKLLQRPDIAAILREYATVNQWMRQHVLRLLQAWNQKHAATLARKLDVPPPPPLDADAFLAFVGQRQPSSLHLAEYILQQWQPALEQALERLRNDPRREGADEEAARLRARLEMLEGLMPDSLRQEWLGPQANPDIVFPVAPHKDLPPVLLRDPEVLLQALVPLHPCQMILGLEGLNVQDTLELLWRGKGLITHLELFNLRTWSKGQLPHIEAINELQRAINEGSPLRLKQVVRRIVQDEPAGSPRRELLLEVQDNLPQLRSFYELSWLGSRVGTDSTSRSHMTHGMGLVFTETLPPQARAALRHEKSGQRLTLPVHTDIYGFTHYHEPAAPSRWLQALRRLPLLHHLGCRVVRGWALEKKTTTISPDGGNLVTLGGVDARGINAEQHDPMRTMRDAATPWNVHYFNSNLVNVLKVLLGFIPAQWAFWYVDSWWILTWIGALLWFAITAVRNVLQSMVGGGAFCRSMLLPWNRYVSWSRMADSLLYTGISVPLLEVVVRMWLLEDWLGITVQNNALLVYTVIAMINSVYISGHNIFRGLPKEAIVGNLFRSALSIPLSIALGKGLLVCFVWLDIADPVGALQNCAAIVSKCSSDIVAAVIEGFADRNMYLRMRTLEYDSKFSQIFSNLVKLALLFPQATIRRLLQEQPREFWQQLLAKDPNAARQAIVHLLDLMYMWYYLPRSHDIFWRRLGSMPTEEVEGILALHSLLRLQREISTQVLDGLLGDNFANALAFYLRQHDSYRKEILHEAARRGLFAEKAA</sequence>
<keyword evidence="1" id="KW-1133">Transmembrane helix</keyword>
<dbReference type="RefSeq" id="WP_083575225.1">
    <property type="nucleotide sequence ID" value="NZ_JAXXLW010000023.1"/>
</dbReference>
<feature type="transmembrane region" description="Helical" evidence="1">
    <location>
        <begin position="685"/>
        <end position="707"/>
    </location>
</feature>
<name>A0A1K1LBD1_9BACT</name>